<dbReference type="OrthoDB" id="7471569at2"/>
<evidence type="ECO:0000313" key="2">
    <source>
        <dbReference type="Proteomes" id="UP000239724"/>
    </source>
</evidence>
<sequence>MIDRTIKVTVGTTLHDDLDGVAEAWERAERGEDVQHHVVAFENLEAFTSIMTPEPLRLLKTLRLHPAPSIRALSRMLNRDYRRVHGDIAALEQAGLVEWSPSGLQATADRVSVEVDLVA</sequence>
<dbReference type="RefSeq" id="WP_104518738.1">
    <property type="nucleotide sequence ID" value="NZ_NHRY01000098.1"/>
</dbReference>
<dbReference type="InterPro" id="IPR036388">
    <property type="entry name" value="WH-like_DNA-bd_sf"/>
</dbReference>
<evidence type="ECO:0000313" key="1">
    <source>
        <dbReference type="EMBL" id="PPQ34607.1"/>
    </source>
</evidence>
<dbReference type="Proteomes" id="UP000239724">
    <property type="component" value="Unassembled WGS sequence"/>
</dbReference>
<dbReference type="AlphaFoldDB" id="A0A2S6NIZ1"/>
<accession>A0A2S6NIZ1</accession>
<dbReference type="SUPFAM" id="SSF46785">
    <property type="entry name" value="Winged helix' DNA-binding domain"/>
    <property type="match status" value="1"/>
</dbReference>
<comment type="caution">
    <text evidence="1">The sequence shown here is derived from an EMBL/GenBank/DDBJ whole genome shotgun (WGS) entry which is preliminary data.</text>
</comment>
<dbReference type="Gene3D" id="1.10.10.10">
    <property type="entry name" value="Winged helix-like DNA-binding domain superfamily/Winged helix DNA-binding domain"/>
    <property type="match status" value="1"/>
</dbReference>
<gene>
    <name evidence="1" type="ORF">CCS01_10145</name>
</gene>
<dbReference type="InterPro" id="IPR036390">
    <property type="entry name" value="WH_DNA-bd_sf"/>
</dbReference>
<dbReference type="Pfam" id="PF25212">
    <property type="entry name" value="HVO_A0114"/>
    <property type="match status" value="1"/>
</dbReference>
<reference evidence="1 2" key="1">
    <citation type="journal article" date="2018" name="Arch. Microbiol.">
        <title>New insights into the metabolic potential of the phototrophic purple bacterium Rhodopila globiformis DSM 161(T) from its draft genome sequence and evidence for a vanadium-dependent nitrogenase.</title>
        <authorList>
            <person name="Imhoff J.F."/>
            <person name="Rahn T."/>
            <person name="Kunzel S."/>
            <person name="Neulinger S.C."/>
        </authorList>
    </citation>
    <scope>NUCLEOTIDE SEQUENCE [LARGE SCALE GENOMIC DNA]</scope>
    <source>
        <strain evidence="1 2">DSM 161</strain>
    </source>
</reference>
<proteinExistence type="predicted"/>
<organism evidence="1 2">
    <name type="scientific">Rhodopila globiformis</name>
    <name type="common">Rhodopseudomonas globiformis</name>
    <dbReference type="NCBI Taxonomy" id="1071"/>
    <lineage>
        <taxon>Bacteria</taxon>
        <taxon>Pseudomonadati</taxon>
        <taxon>Pseudomonadota</taxon>
        <taxon>Alphaproteobacteria</taxon>
        <taxon>Acetobacterales</taxon>
        <taxon>Acetobacteraceae</taxon>
        <taxon>Rhodopila</taxon>
    </lineage>
</organism>
<dbReference type="EMBL" id="NHRY01000098">
    <property type="protein sequence ID" value="PPQ34607.1"/>
    <property type="molecule type" value="Genomic_DNA"/>
</dbReference>
<keyword evidence="2" id="KW-1185">Reference proteome</keyword>
<protein>
    <recommendedName>
        <fullName evidence="3">HTH marR-type domain-containing protein</fullName>
    </recommendedName>
</protein>
<name>A0A2S6NIZ1_RHOGL</name>
<evidence type="ECO:0008006" key="3">
    <source>
        <dbReference type="Google" id="ProtNLM"/>
    </source>
</evidence>